<name>A0A1J4U4T2_9BACT</name>
<dbReference type="PANTHER" id="PTHR48475">
    <property type="entry name" value="RIBONUCLEASE H"/>
    <property type="match status" value="1"/>
</dbReference>
<dbReference type="Proteomes" id="UP000182465">
    <property type="component" value="Unassembled WGS sequence"/>
</dbReference>
<comment type="caution">
    <text evidence="2">The sequence shown here is derived from an EMBL/GenBank/DDBJ whole genome shotgun (WGS) entry which is preliminary data.</text>
</comment>
<organism evidence="2 3">
    <name type="scientific">Candidatus Kuenenbacteria bacterium CG1_02_38_13</name>
    <dbReference type="NCBI Taxonomy" id="1805235"/>
    <lineage>
        <taxon>Bacteria</taxon>
        <taxon>Candidatus Kueneniibacteriota</taxon>
    </lineage>
</organism>
<feature type="domain" description="RNase H type-1" evidence="1">
    <location>
        <begin position="1"/>
        <end position="136"/>
    </location>
</feature>
<dbReference type="PROSITE" id="PS50879">
    <property type="entry name" value="RNASE_H_1"/>
    <property type="match status" value="1"/>
</dbReference>
<reference evidence="2 3" key="1">
    <citation type="journal article" date="2016" name="Environ. Microbiol.">
        <title>Genomic resolution of a cold subsurface aquifer community provides metabolic insights for novel microbes adapted to high CO concentrations.</title>
        <authorList>
            <person name="Probst A.J."/>
            <person name="Castelle C.J."/>
            <person name="Singh A."/>
            <person name="Brown C.T."/>
            <person name="Anantharaman K."/>
            <person name="Sharon I."/>
            <person name="Hug L.A."/>
            <person name="Burstein D."/>
            <person name="Emerson J.B."/>
            <person name="Thomas B.C."/>
            <person name="Banfield J.F."/>
        </authorList>
    </citation>
    <scope>NUCLEOTIDE SEQUENCE [LARGE SCALE GENOMIC DNA]</scope>
    <source>
        <strain evidence="2">CG1_02_38_13</strain>
    </source>
</reference>
<dbReference type="SUPFAM" id="SSF53098">
    <property type="entry name" value="Ribonuclease H-like"/>
    <property type="match status" value="1"/>
</dbReference>
<dbReference type="InterPro" id="IPR036397">
    <property type="entry name" value="RNaseH_sf"/>
</dbReference>
<dbReference type="InterPro" id="IPR012337">
    <property type="entry name" value="RNaseH-like_sf"/>
</dbReference>
<dbReference type="GO" id="GO:0004523">
    <property type="term" value="F:RNA-DNA hybrid ribonuclease activity"/>
    <property type="evidence" value="ECO:0007669"/>
    <property type="project" value="InterPro"/>
</dbReference>
<accession>A0A1J4U4T2</accession>
<dbReference type="Gene3D" id="3.30.420.10">
    <property type="entry name" value="Ribonuclease H-like superfamily/Ribonuclease H"/>
    <property type="match status" value="1"/>
</dbReference>
<dbReference type="CDD" id="cd09279">
    <property type="entry name" value="RNase_HI_like"/>
    <property type="match status" value="1"/>
</dbReference>
<proteinExistence type="predicted"/>
<dbReference type="GO" id="GO:0003676">
    <property type="term" value="F:nucleic acid binding"/>
    <property type="evidence" value="ECO:0007669"/>
    <property type="project" value="InterPro"/>
</dbReference>
<dbReference type="AlphaFoldDB" id="A0A1J4U4T2"/>
<dbReference type="EMBL" id="MNVB01000035">
    <property type="protein sequence ID" value="OIO17271.1"/>
    <property type="molecule type" value="Genomic_DNA"/>
</dbReference>
<dbReference type="PANTHER" id="PTHR48475:SF1">
    <property type="entry name" value="RNASE H TYPE-1 DOMAIN-CONTAINING PROTEIN"/>
    <property type="match status" value="1"/>
</dbReference>
<dbReference type="InterPro" id="IPR002156">
    <property type="entry name" value="RNaseH_domain"/>
</dbReference>
<protein>
    <recommendedName>
        <fullName evidence="1">RNase H type-1 domain-containing protein</fullName>
    </recommendedName>
</protein>
<gene>
    <name evidence="2" type="ORF">AUJ29_01720</name>
</gene>
<evidence type="ECO:0000313" key="3">
    <source>
        <dbReference type="Proteomes" id="UP000182465"/>
    </source>
</evidence>
<evidence type="ECO:0000313" key="2">
    <source>
        <dbReference type="EMBL" id="OIO17271.1"/>
    </source>
</evidence>
<sequence>MHKKLIVYTDGGARGNPGPAGASVVFMNIKGEIVNTFKKYLGETTNNIAEYSAVVLAFEEAQKLGAHEMNFFLDSELVVKQINGEYKVKNAELGKLFIKIYNLRHNFRRVTFSHIAREKNKLADKLVNEVVDDALR</sequence>
<evidence type="ECO:0000259" key="1">
    <source>
        <dbReference type="PROSITE" id="PS50879"/>
    </source>
</evidence>
<dbReference type="Pfam" id="PF13456">
    <property type="entry name" value="RVT_3"/>
    <property type="match status" value="1"/>
</dbReference>